<reference evidence="2" key="1">
    <citation type="submission" date="2019-11" db="UniProtKB">
        <authorList>
            <consortium name="WormBaseParasite"/>
        </authorList>
    </citation>
    <scope>IDENTIFICATION</scope>
</reference>
<accession>A0A5K3FGU3</accession>
<name>A0A5K3FGU3_MESCO</name>
<protein>
    <submittedName>
        <fullName evidence="2">Uncharacterized protein</fullName>
    </submittedName>
</protein>
<proteinExistence type="predicted"/>
<evidence type="ECO:0000313" key="2">
    <source>
        <dbReference type="WBParaSite" id="MCU_007266-RA"/>
    </source>
</evidence>
<dbReference type="AlphaFoldDB" id="A0A5K3FGU3"/>
<organism evidence="2">
    <name type="scientific">Mesocestoides corti</name>
    <name type="common">Flatworm</name>
    <dbReference type="NCBI Taxonomy" id="53468"/>
    <lineage>
        <taxon>Eukaryota</taxon>
        <taxon>Metazoa</taxon>
        <taxon>Spiralia</taxon>
        <taxon>Lophotrochozoa</taxon>
        <taxon>Platyhelminthes</taxon>
        <taxon>Cestoda</taxon>
        <taxon>Eucestoda</taxon>
        <taxon>Cyclophyllidea</taxon>
        <taxon>Mesocestoididae</taxon>
        <taxon>Mesocestoides</taxon>
    </lineage>
</organism>
<dbReference type="WBParaSite" id="MCU_007266-RA">
    <property type="protein sequence ID" value="MCU_007266-RA"/>
    <property type="gene ID" value="MCU_007266"/>
</dbReference>
<sequence>MSRCARGSPFPPPSNHLGTTKGTEGFPLAQPLTRFEYIMPPIVSGLESPANYPQLWISGHTAKSTSFRLEGGV</sequence>
<evidence type="ECO:0000256" key="1">
    <source>
        <dbReference type="SAM" id="MobiDB-lite"/>
    </source>
</evidence>
<feature type="region of interest" description="Disordered" evidence="1">
    <location>
        <begin position="1"/>
        <end position="25"/>
    </location>
</feature>